<dbReference type="EC" id="2.3.1.9" evidence="2"/>
<keyword evidence="10" id="KW-1185">Reference proteome</keyword>
<evidence type="ECO:0000313" key="9">
    <source>
        <dbReference type="EMBL" id="MFD1020194.1"/>
    </source>
</evidence>
<feature type="domain" description="Thiolase C-terminal" evidence="8">
    <location>
        <begin position="265"/>
        <end position="386"/>
    </location>
</feature>
<dbReference type="NCBIfam" id="TIGR01930">
    <property type="entry name" value="AcCoA-C-Actrans"/>
    <property type="match status" value="1"/>
</dbReference>
<dbReference type="Pfam" id="PF00108">
    <property type="entry name" value="Thiolase_N"/>
    <property type="match status" value="1"/>
</dbReference>
<keyword evidence="4 6" id="KW-0012">Acyltransferase</keyword>
<keyword evidence="3 6" id="KW-0808">Transferase</keyword>
<evidence type="ECO:0000256" key="5">
    <source>
        <dbReference type="ARBA" id="ARBA00030755"/>
    </source>
</evidence>
<sequence length="389" mass="41894">MKEVVIVDATRTPIGKLNGMLKDVSAKDLAKTVMESIQSRTKFDLASLDEIIVGNVDAPSNAPNIGRVAALELGWPLHIPSYIVGQNCASSLQAFMNGVQSIQAGNSQMSLIVGTENMSQIPYVIRGARDGFKMGDRRMKDSLLEMLVDPVENISMGETAQILAEEYEIDREQQDEYALRSVKRAWSARDEGIVDYEITPVTIQDEKMSQDELNFRDLTLEQLSKLKPAFKSGGSVTPGNTCGMNDGAAALLMMSKDKAEQLGLRPIAKVRSFASVGVDPKRMGLGPVRAIPKALEKADLEMEDIDLFEVNEAFAAQTLACIQELGIDQEKLNPLGGAIALGHPVGATGVRLLVTLLNGLRTSGKKYGVASLCVGGGLGGAVVIERMEE</sequence>
<organism evidence="9 10">
    <name type="scientific">Thalassobacillus hwangdonensis</name>
    <dbReference type="NCBI Taxonomy" id="546108"/>
    <lineage>
        <taxon>Bacteria</taxon>
        <taxon>Bacillati</taxon>
        <taxon>Bacillota</taxon>
        <taxon>Bacilli</taxon>
        <taxon>Bacillales</taxon>
        <taxon>Bacillaceae</taxon>
        <taxon>Thalassobacillus</taxon>
    </lineage>
</organism>
<dbReference type="InterPro" id="IPR020613">
    <property type="entry name" value="Thiolase_CS"/>
</dbReference>
<dbReference type="GO" id="GO:0016746">
    <property type="term" value="F:acyltransferase activity"/>
    <property type="evidence" value="ECO:0007669"/>
    <property type="project" value="UniProtKB-KW"/>
</dbReference>
<proteinExistence type="inferred from homology"/>
<dbReference type="PANTHER" id="PTHR18919">
    <property type="entry name" value="ACETYL-COA C-ACYLTRANSFERASE"/>
    <property type="match status" value="1"/>
</dbReference>
<dbReference type="Pfam" id="PF02803">
    <property type="entry name" value="Thiolase_C"/>
    <property type="match status" value="1"/>
</dbReference>
<dbReference type="PANTHER" id="PTHR18919:SF107">
    <property type="entry name" value="ACETYL-COA ACETYLTRANSFERASE, CYTOSOLIC"/>
    <property type="match status" value="1"/>
</dbReference>
<dbReference type="InterPro" id="IPR020616">
    <property type="entry name" value="Thiolase_N"/>
</dbReference>
<comment type="caution">
    <text evidence="9">The sequence shown here is derived from an EMBL/GenBank/DDBJ whole genome shotgun (WGS) entry which is preliminary data.</text>
</comment>
<accession>A0ABW3L3Y6</accession>
<dbReference type="SUPFAM" id="SSF53901">
    <property type="entry name" value="Thiolase-like"/>
    <property type="match status" value="2"/>
</dbReference>
<gene>
    <name evidence="9" type="ORF">ACFQ2J_13485</name>
</gene>
<dbReference type="PIRSF" id="PIRSF000429">
    <property type="entry name" value="Ac-CoA_Ac_transf"/>
    <property type="match status" value="1"/>
</dbReference>
<evidence type="ECO:0000256" key="1">
    <source>
        <dbReference type="ARBA" id="ARBA00010982"/>
    </source>
</evidence>
<dbReference type="RefSeq" id="WP_386061361.1">
    <property type="nucleotide sequence ID" value="NZ_JBHTKL010000005.1"/>
</dbReference>
<comment type="similarity">
    <text evidence="1 6">Belongs to the thiolase-like superfamily. Thiolase family.</text>
</comment>
<evidence type="ECO:0000256" key="2">
    <source>
        <dbReference type="ARBA" id="ARBA00012705"/>
    </source>
</evidence>
<evidence type="ECO:0000256" key="3">
    <source>
        <dbReference type="ARBA" id="ARBA00022679"/>
    </source>
</evidence>
<dbReference type="InterPro" id="IPR020610">
    <property type="entry name" value="Thiolase_AS"/>
</dbReference>
<evidence type="ECO:0000259" key="7">
    <source>
        <dbReference type="Pfam" id="PF00108"/>
    </source>
</evidence>
<evidence type="ECO:0000259" key="8">
    <source>
        <dbReference type="Pfam" id="PF02803"/>
    </source>
</evidence>
<reference evidence="10" key="1">
    <citation type="journal article" date="2019" name="Int. J. Syst. Evol. Microbiol.">
        <title>The Global Catalogue of Microorganisms (GCM) 10K type strain sequencing project: providing services to taxonomists for standard genome sequencing and annotation.</title>
        <authorList>
            <consortium name="The Broad Institute Genomics Platform"/>
            <consortium name="The Broad Institute Genome Sequencing Center for Infectious Disease"/>
            <person name="Wu L."/>
            <person name="Ma J."/>
        </authorList>
    </citation>
    <scope>NUCLEOTIDE SEQUENCE [LARGE SCALE GENOMIC DNA]</scope>
    <source>
        <strain evidence="10">CCUG 56607</strain>
    </source>
</reference>
<protein>
    <recommendedName>
        <fullName evidence="2">acetyl-CoA C-acetyltransferase</fullName>
        <ecNumber evidence="2">2.3.1.9</ecNumber>
    </recommendedName>
    <alternativeName>
        <fullName evidence="5">Acetoacetyl-CoA thiolase</fullName>
    </alternativeName>
</protein>
<dbReference type="InterPro" id="IPR002155">
    <property type="entry name" value="Thiolase"/>
</dbReference>
<dbReference type="PROSITE" id="PS00737">
    <property type="entry name" value="THIOLASE_2"/>
    <property type="match status" value="1"/>
</dbReference>
<evidence type="ECO:0000256" key="6">
    <source>
        <dbReference type="RuleBase" id="RU003557"/>
    </source>
</evidence>
<dbReference type="CDD" id="cd00751">
    <property type="entry name" value="thiolase"/>
    <property type="match status" value="1"/>
</dbReference>
<name>A0ABW3L3Y6_9BACI</name>
<dbReference type="PROSITE" id="PS00099">
    <property type="entry name" value="THIOLASE_3"/>
    <property type="match status" value="1"/>
</dbReference>
<dbReference type="EMBL" id="JBHTKL010000005">
    <property type="protein sequence ID" value="MFD1020194.1"/>
    <property type="molecule type" value="Genomic_DNA"/>
</dbReference>
<feature type="domain" description="Thiolase N-terminal" evidence="7">
    <location>
        <begin position="4"/>
        <end position="257"/>
    </location>
</feature>
<evidence type="ECO:0000313" key="10">
    <source>
        <dbReference type="Proteomes" id="UP001596990"/>
    </source>
</evidence>
<dbReference type="InterPro" id="IPR016039">
    <property type="entry name" value="Thiolase-like"/>
</dbReference>
<evidence type="ECO:0000256" key="4">
    <source>
        <dbReference type="ARBA" id="ARBA00023315"/>
    </source>
</evidence>
<dbReference type="InterPro" id="IPR020617">
    <property type="entry name" value="Thiolase_C"/>
</dbReference>
<dbReference type="Proteomes" id="UP001596990">
    <property type="component" value="Unassembled WGS sequence"/>
</dbReference>
<dbReference type="Gene3D" id="3.40.47.10">
    <property type="match status" value="1"/>
</dbReference>